<protein>
    <submittedName>
        <fullName evidence="1">Uncharacterized protein</fullName>
    </submittedName>
</protein>
<evidence type="ECO:0000313" key="2">
    <source>
        <dbReference type="Proteomes" id="UP000288929"/>
    </source>
</evidence>
<dbReference type="AlphaFoldDB" id="A0A410WB36"/>
<dbReference type="OrthoDB" id="4410938at2"/>
<evidence type="ECO:0000313" key="1">
    <source>
        <dbReference type="EMBL" id="QAU53167.1"/>
    </source>
</evidence>
<dbReference type="EMBL" id="CP035299">
    <property type="protein sequence ID" value="QAU53167.1"/>
    <property type="molecule type" value="Genomic_DNA"/>
</dbReference>
<organism evidence="1 2">
    <name type="scientific">Corynebacterium pelargi</name>
    <dbReference type="NCBI Taxonomy" id="1471400"/>
    <lineage>
        <taxon>Bacteria</taxon>
        <taxon>Bacillati</taxon>
        <taxon>Actinomycetota</taxon>
        <taxon>Actinomycetes</taxon>
        <taxon>Mycobacteriales</taxon>
        <taxon>Corynebacteriaceae</taxon>
        <taxon>Corynebacterium</taxon>
    </lineage>
</organism>
<sequence length="297" mass="32915">MPSSTLTIDERALTTIAKAAVLSVRGTSAVSKVAGRDLPRVDVRLDAERKTANVEAFIAATWPSPVTDLTGVVREAIREWLDTYAGVEALRVNVVVSELVRGQRVTTLQAPTPPSLFNPKAIERPAVEPRVKHVVAEAAEPRIHHRIQEVKEPKVHRSMGEPVQPKVRRGLKEAIKPRVDARNTSKVIEPRVDARNTSRVIEPKVDQRHTARVIEPKINSVLDGLPEPKVEDYRVKQHDLQPVVAPGVPEIEISRPKEQRLRKAEAPAPFELAPIRVIPVDLKRGFADRASEGARRG</sequence>
<keyword evidence="2" id="KW-1185">Reference proteome</keyword>
<name>A0A410WB36_9CORY</name>
<accession>A0A410WB36</accession>
<dbReference type="KEGG" id="cpeg:CPELA_09560"/>
<proteinExistence type="predicted"/>
<dbReference type="Proteomes" id="UP000288929">
    <property type="component" value="Chromosome"/>
</dbReference>
<gene>
    <name evidence="1" type="ORF">CPELA_09560</name>
</gene>
<reference evidence="1 2" key="1">
    <citation type="submission" date="2019-01" db="EMBL/GenBank/DDBJ databases">
        <authorList>
            <person name="Ruckert C."/>
            <person name="Busche T."/>
            <person name="Kalinowski J."/>
        </authorList>
    </citation>
    <scope>NUCLEOTIDE SEQUENCE [LARGE SCALE GENOMIC DNA]</scope>
    <source>
        <strain evidence="1 2">136/3</strain>
    </source>
</reference>
<dbReference type="RefSeq" id="WP_128890500.1">
    <property type="nucleotide sequence ID" value="NZ_BMCX01000002.1"/>
</dbReference>